<proteinExistence type="predicted"/>
<evidence type="ECO:0000313" key="3">
    <source>
        <dbReference type="Proteomes" id="UP000326396"/>
    </source>
</evidence>
<gene>
    <name evidence="2" type="ORF">E3N88_38469</name>
</gene>
<evidence type="ECO:0000313" key="2">
    <source>
        <dbReference type="EMBL" id="KAD2805092.1"/>
    </source>
</evidence>
<feature type="compositionally biased region" description="Low complexity" evidence="1">
    <location>
        <begin position="65"/>
        <end position="84"/>
    </location>
</feature>
<organism evidence="2 3">
    <name type="scientific">Mikania micrantha</name>
    <name type="common">bitter vine</name>
    <dbReference type="NCBI Taxonomy" id="192012"/>
    <lineage>
        <taxon>Eukaryota</taxon>
        <taxon>Viridiplantae</taxon>
        <taxon>Streptophyta</taxon>
        <taxon>Embryophyta</taxon>
        <taxon>Tracheophyta</taxon>
        <taxon>Spermatophyta</taxon>
        <taxon>Magnoliopsida</taxon>
        <taxon>eudicotyledons</taxon>
        <taxon>Gunneridae</taxon>
        <taxon>Pentapetalae</taxon>
        <taxon>asterids</taxon>
        <taxon>campanulids</taxon>
        <taxon>Asterales</taxon>
        <taxon>Asteraceae</taxon>
        <taxon>Asteroideae</taxon>
        <taxon>Heliantheae alliance</taxon>
        <taxon>Eupatorieae</taxon>
        <taxon>Mikania</taxon>
    </lineage>
</organism>
<comment type="caution">
    <text evidence="2">The sequence shown here is derived from an EMBL/GenBank/DDBJ whole genome shotgun (WGS) entry which is preliminary data.</text>
</comment>
<name>A0A5N6LWM4_9ASTR</name>
<feature type="compositionally biased region" description="Basic and acidic residues" evidence="1">
    <location>
        <begin position="37"/>
        <end position="54"/>
    </location>
</feature>
<feature type="region of interest" description="Disordered" evidence="1">
    <location>
        <begin position="37"/>
        <end position="86"/>
    </location>
</feature>
<keyword evidence="3" id="KW-1185">Reference proteome</keyword>
<sequence length="118" mass="13261">MKSTDMDPILIQRRWSQDEEIYRGSRGSNFRVLEKRAELGDAREKKEAQPEKIHPRAPRKPLEQEGSLESLLSSSSSLGPPKKSFPATLGAAKSLIQLHSNDLEHLSVLARLDDDLND</sequence>
<dbReference type="EMBL" id="SZYD01000018">
    <property type="protein sequence ID" value="KAD2805092.1"/>
    <property type="molecule type" value="Genomic_DNA"/>
</dbReference>
<protein>
    <submittedName>
        <fullName evidence="2">Uncharacterized protein</fullName>
    </submittedName>
</protein>
<accession>A0A5N6LWM4</accession>
<reference evidence="2 3" key="1">
    <citation type="submission" date="2019-05" db="EMBL/GenBank/DDBJ databases">
        <title>Mikania micrantha, genome provides insights into the molecular mechanism of rapid growth.</title>
        <authorList>
            <person name="Liu B."/>
        </authorList>
    </citation>
    <scope>NUCLEOTIDE SEQUENCE [LARGE SCALE GENOMIC DNA]</scope>
    <source>
        <strain evidence="2">NLD-2019</strain>
        <tissue evidence="2">Leaf</tissue>
    </source>
</reference>
<dbReference type="Proteomes" id="UP000326396">
    <property type="component" value="Linkage Group LG8"/>
</dbReference>
<evidence type="ECO:0000256" key="1">
    <source>
        <dbReference type="SAM" id="MobiDB-lite"/>
    </source>
</evidence>
<dbReference type="AlphaFoldDB" id="A0A5N6LWM4"/>